<dbReference type="Pfam" id="PF13347">
    <property type="entry name" value="MFS_2"/>
    <property type="match status" value="1"/>
</dbReference>
<dbReference type="CDD" id="cd17332">
    <property type="entry name" value="MFS_MelB_like"/>
    <property type="match status" value="1"/>
</dbReference>
<dbReference type="SUPFAM" id="SSF103473">
    <property type="entry name" value="MFS general substrate transporter"/>
    <property type="match status" value="1"/>
</dbReference>
<dbReference type="Gene3D" id="1.20.1250.20">
    <property type="entry name" value="MFS general substrate transporter like domains"/>
    <property type="match status" value="1"/>
</dbReference>
<organism evidence="2">
    <name type="scientific">mine drainage metagenome</name>
    <dbReference type="NCBI Taxonomy" id="410659"/>
    <lineage>
        <taxon>unclassified sequences</taxon>
        <taxon>metagenomes</taxon>
        <taxon>ecological metagenomes</taxon>
    </lineage>
</organism>
<accession>A0A1J5STW8</accession>
<proteinExistence type="predicted"/>
<evidence type="ECO:0000313" key="2">
    <source>
        <dbReference type="EMBL" id="OIR07496.1"/>
    </source>
</evidence>
<feature type="transmembrane region" description="Helical" evidence="1">
    <location>
        <begin position="12"/>
        <end position="35"/>
    </location>
</feature>
<sequence length="449" mass="49515">MNTQKLSTLEKVGFGAGDMAVNVVWSSMALIITFFYTDVFGLRPADIALLLILPRLIDAFADLLMGVVTDRYTTRWGRYRPYLLIMAVPFGLSVMMVFTTPHFAYAGKLAWAYGAYIVMMLCFTAVTIPYISLIGVLTEDPQERLSANGYRLFFAKVAAFMVTIVVPLLAARWGATHVARGYQVAMGLMAGMATLLFLFCFFTTTERVKHTVDPMPLRQQFRLLFKNDQWMVLGAVCVIGTIGYTIRGAVAAYYAKYYLGGGAALLSQFLTTGVVASILAMVASTWITKRFCKIKLFRWSQLVVGVLSAMLYFMVKPGAVVPAFILYFLVCFVVDLHAPVFWSAIAEAVDYGESKTGKRVAGLAFGGISFFQKTGMSLAGGAVGVLLTYYKYVPDHPQSAFTLNGIALMLSIIPGAFHILMGLLMFAYRITDRYYLAMRHGNAAKQDAA</sequence>
<feature type="transmembrane region" description="Helical" evidence="1">
    <location>
        <begin position="47"/>
        <end position="69"/>
    </location>
</feature>
<feature type="transmembrane region" description="Helical" evidence="1">
    <location>
        <begin position="182"/>
        <end position="202"/>
    </location>
</feature>
<keyword evidence="1" id="KW-0812">Transmembrane</keyword>
<dbReference type="GO" id="GO:0006814">
    <property type="term" value="P:sodium ion transport"/>
    <property type="evidence" value="ECO:0007669"/>
    <property type="project" value="InterPro"/>
</dbReference>
<feature type="transmembrane region" description="Helical" evidence="1">
    <location>
        <begin position="406"/>
        <end position="428"/>
    </location>
</feature>
<feature type="transmembrane region" description="Helical" evidence="1">
    <location>
        <begin position="363"/>
        <end position="386"/>
    </location>
</feature>
<feature type="transmembrane region" description="Helical" evidence="1">
    <location>
        <begin position="296"/>
        <end position="315"/>
    </location>
</feature>
<dbReference type="PANTHER" id="PTHR11328:SF24">
    <property type="entry name" value="MAJOR FACILITATOR SUPERFAMILY (MFS) PROFILE DOMAIN-CONTAINING PROTEIN"/>
    <property type="match status" value="1"/>
</dbReference>
<feature type="transmembrane region" description="Helical" evidence="1">
    <location>
        <begin position="149"/>
        <end position="170"/>
    </location>
</feature>
<feature type="transmembrane region" description="Helical" evidence="1">
    <location>
        <begin position="110"/>
        <end position="137"/>
    </location>
</feature>
<keyword evidence="1" id="KW-0472">Membrane</keyword>
<protein>
    <submittedName>
        <fullName evidence="2">Inner membrane symporter YicJ</fullName>
    </submittedName>
</protein>
<dbReference type="NCBIfam" id="TIGR00792">
    <property type="entry name" value="gph"/>
    <property type="match status" value="1"/>
</dbReference>
<feature type="transmembrane region" description="Helical" evidence="1">
    <location>
        <begin position="81"/>
        <end position="104"/>
    </location>
</feature>
<feature type="transmembrane region" description="Helical" evidence="1">
    <location>
        <begin position="261"/>
        <end position="284"/>
    </location>
</feature>
<feature type="transmembrane region" description="Helical" evidence="1">
    <location>
        <begin position="230"/>
        <end position="255"/>
    </location>
</feature>
<gene>
    <name evidence="2" type="primary">yicJ_5</name>
    <name evidence="2" type="ORF">GALL_104550</name>
</gene>
<keyword evidence="1" id="KW-1133">Transmembrane helix</keyword>
<dbReference type="InterPro" id="IPR036259">
    <property type="entry name" value="MFS_trans_sf"/>
</dbReference>
<dbReference type="AlphaFoldDB" id="A0A1J5STW8"/>
<dbReference type="EMBL" id="MLJW01000037">
    <property type="protein sequence ID" value="OIR07496.1"/>
    <property type="molecule type" value="Genomic_DNA"/>
</dbReference>
<evidence type="ECO:0000256" key="1">
    <source>
        <dbReference type="SAM" id="Phobius"/>
    </source>
</evidence>
<reference evidence="2" key="1">
    <citation type="submission" date="2016-10" db="EMBL/GenBank/DDBJ databases">
        <title>Sequence of Gallionella enrichment culture.</title>
        <authorList>
            <person name="Poehlein A."/>
            <person name="Muehling M."/>
            <person name="Daniel R."/>
        </authorList>
    </citation>
    <scope>NUCLEOTIDE SEQUENCE</scope>
</reference>
<dbReference type="GO" id="GO:0005886">
    <property type="term" value="C:plasma membrane"/>
    <property type="evidence" value="ECO:0007669"/>
    <property type="project" value="TreeGrafter"/>
</dbReference>
<name>A0A1J5STW8_9ZZZZ</name>
<dbReference type="GO" id="GO:0015293">
    <property type="term" value="F:symporter activity"/>
    <property type="evidence" value="ECO:0007669"/>
    <property type="project" value="InterPro"/>
</dbReference>
<dbReference type="InterPro" id="IPR001927">
    <property type="entry name" value="Na/Gal_symport"/>
</dbReference>
<dbReference type="InterPro" id="IPR039672">
    <property type="entry name" value="MFS_2"/>
</dbReference>
<dbReference type="GO" id="GO:0008643">
    <property type="term" value="P:carbohydrate transport"/>
    <property type="evidence" value="ECO:0007669"/>
    <property type="project" value="InterPro"/>
</dbReference>
<comment type="caution">
    <text evidence="2">The sequence shown here is derived from an EMBL/GenBank/DDBJ whole genome shotgun (WGS) entry which is preliminary data.</text>
</comment>
<feature type="transmembrane region" description="Helical" evidence="1">
    <location>
        <begin position="321"/>
        <end position="342"/>
    </location>
</feature>
<dbReference type="PANTHER" id="PTHR11328">
    <property type="entry name" value="MAJOR FACILITATOR SUPERFAMILY DOMAIN-CONTAINING PROTEIN"/>
    <property type="match status" value="1"/>
</dbReference>